<proteinExistence type="predicted"/>
<dbReference type="RefSeq" id="XP_060351438.1">
    <property type="nucleotide sequence ID" value="XM_060489972.1"/>
</dbReference>
<organism evidence="1 2">
    <name type="scientific">Colletotrichum paranaense</name>
    <dbReference type="NCBI Taxonomy" id="1914294"/>
    <lineage>
        <taxon>Eukaryota</taxon>
        <taxon>Fungi</taxon>
        <taxon>Dikarya</taxon>
        <taxon>Ascomycota</taxon>
        <taxon>Pezizomycotina</taxon>
        <taxon>Sordariomycetes</taxon>
        <taxon>Hypocreomycetidae</taxon>
        <taxon>Glomerellales</taxon>
        <taxon>Glomerellaceae</taxon>
        <taxon>Colletotrichum</taxon>
        <taxon>Colletotrichum acutatum species complex</taxon>
    </lineage>
</organism>
<reference evidence="1 2" key="1">
    <citation type="submission" date="2016-10" db="EMBL/GenBank/DDBJ databases">
        <title>The genome sequence of Colletotrichum fioriniae PJ7.</title>
        <authorList>
            <person name="Baroncelli R."/>
        </authorList>
    </citation>
    <scope>NUCLEOTIDE SEQUENCE [LARGE SCALE GENOMIC DNA]</scope>
    <source>
        <strain evidence="1 2">IMI 384185</strain>
    </source>
</reference>
<keyword evidence="2" id="KW-1185">Reference proteome</keyword>
<gene>
    <name evidence="1" type="ORF">CPAR01_05696</name>
</gene>
<comment type="caution">
    <text evidence="1">The sequence shown here is derived from an EMBL/GenBank/DDBJ whole genome shotgun (WGS) entry which is preliminary data.</text>
</comment>
<protein>
    <submittedName>
        <fullName evidence="1">Uncharacterized protein</fullName>
    </submittedName>
</protein>
<name>A0ABQ9SS21_9PEZI</name>
<dbReference type="Proteomes" id="UP001241169">
    <property type="component" value="Unassembled WGS sequence"/>
</dbReference>
<evidence type="ECO:0000313" key="2">
    <source>
        <dbReference type="Proteomes" id="UP001241169"/>
    </source>
</evidence>
<accession>A0ABQ9SS21</accession>
<dbReference type="EMBL" id="MOPA01000004">
    <property type="protein sequence ID" value="KAK1542309.1"/>
    <property type="molecule type" value="Genomic_DNA"/>
</dbReference>
<dbReference type="GeneID" id="85373871"/>
<sequence>MLFAIASFSTRRIIATQLATVQAQPTVRPVCEDIERLEVKSADMHRWPYEEFSVKGGTLKEVAESRSCVFCTFVWRLFAQSPPEGLKWPPDDDEKVTIRVRKQWRDCLRISIVSDLATEEEFEMRWEKQYARRGRNAADMEKEMLVGPFICNKHTTTLEVTIWSTSNADESTGQVSSGFVTLDGHLVRGLRLSIMQGIYEGGDVKEMCFLRLAKTDGDLILPRSWCCFWGRGILFRRKGAYGTVDGLSNLVKMSWKISGERGIAEVSEEDTGVAASSPACDLQSELVEAFVEDTEYPRFTTFSILKESKKEKCKYKRLGRFDVWGRNDIGVA</sequence>
<evidence type="ECO:0000313" key="1">
    <source>
        <dbReference type="EMBL" id="KAK1542309.1"/>
    </source>
</evidence>